<sequence>MENHIDFVEAELHIQHTPTKTKYSLTPYCRNTLKDYITTASFIQRTINKMTYLIFYYKKPSKYYNYFANSD</sequence>
<name>V8CMX9_9BACT</name>
<dbReference type="Proteomes" id="UP000018727">
    <property type="component" value="Unassembled WGS sequence"/>
</dbReference>
<dbReference type="HOGENOM" id="CLU_2736698_0_0_10"/>
<dbReference type="AlphaFoldDB" id="V8CMX9"/>
<gene>
    <name evidence="1" type="ORF">HMPREF1173_01629</name>
</gene>
<organism evidence="1 2">
    <name type="scientific">Prevotella nigrescens CC14M</name>
    <dbReference type="NCBI Taxonomy" id="1073366"/>
    <lineage>
        <taxon>Bacteria</taxon>
        <taxon>Pseudomonadati</taxon>
        <taxon>Bacteroidota</taxon>
        <taxon>Bacteroidia</taxon>
        <taxon>Bacteroidales</taxon>
        <taxon>Prevotellaceae</taxon>
        <taxon>Prevotella</taxon>
    </lineage>
</organism>
<evidence type="ECO:0000313" key="1">
    <source>
        <dbReference type="EMBL" id="ETD28380.1"/>
    </source>
</evidence>
<reference evidence="1 2" key="1">
    <citation type="submission" date="2013-10" db="EMBL/GenBank/DDBJ databases">
        <title>The Genome Sequence of Prevotella nigrescens CC14M.</title>
        <authorList>
            <consortium name="The Broad Institute Genomics Platform"/>
            <person name="Earl A."/>
            <person name="Allen-Vercoe E."/>
            <person name="Daigneault M."/>
            <person name="Young S.K."/>
            <person name="Zeng Q."/>
            <person name="Gargeya S."/>
            <person name="Fitzgerald M."/>
            <person name="Abouelleil A."/>
            <person name="Alvarado L."/>
            <person name="Chapman S.B."/>
            <person name="Gainer-Dewar J."/>
            <person name="Goldberg J."/>
            <person name="Griggs A."/>
            <person name="Gujja S."/>
            <person name="Hansen M."/>
            <person name="Howarth C."/>
            <person name="Imamovic A."/>
            <person name="Ireland A."/>
            <person name="Larimer J."/>
            <person name="McCowan C."/>
            <person name="Murphy C."/>
            <person name="Pearson M."/>
            <person name="Poon T.W."/>
            <person name="Priest M."/>
            <person name="Roberts A."/>
            <person name="Saif S."/>
            <person name="Shea T."/>
            <person name="Sykes S."/>
            <person name="Wortman J."/>
            <person name="Nusbaum C."/>
            <person name="Birren B."/>
        </authorList>
    </citation>
    <scope>NUCLEOTIDE SEQUENCE [LARGE SCALE GENOMIC DNA]</scope>
    <source>
        <strain evidence="1 2">CC14M</strain>
    </source>
</reference>
<evidence type="ECO:0000313" key="2">
    <source>
        <dbReference type="Proteomes" id="UP000018727"/>
    </source>
</evidence>
<protein>
    <submittedName>
        <fullName evidence="1">Uncharacterized protein</fullName>
    </submittedName>
</protein>
<dbReference type="PATRIC" id="fig|1073366.3.peg.1684"/>
<proteinExistence type="predicted"/>
<dbReference type="EMBL" id="AZJH01000024">
    <property type="protein sequence ID" value="ETD28380.1"/>
    <property type="molecule type" value="Genomic_DNA"/>
</dbReference>
<accession>V8CMX9</accession>
<comment type="caution">
    <text evidence="1">The sequence shown here is derived from an EMBL/GenBank/DDBJ whole genome shotgun (WGS) entry which is preliminary data.</text>
</comment>
<keyword evidence="2" id="KW-1185">Reference proteome</keyword>